<dbReference type="OrthoDB" id="1747252at2759"/>
<reference evidence="1" key="2">
    <citation type="submission" date="2015-06" db="UniProtKB">
        <authorList>
            <consortium name="EnsemblPlants"/>
        </authorList>
    </citation>
    <scope>IDENTIFICATION</scope>
    <source>
        <strain evidence="1">DM1-3 516 R44</strain>
    </source>
</reference>
<accession>M1A988</accession>
<evidence type="ECO:0000313" key="1">
    <source>
        <dbReference type="EnsemblPlants" id="PGSC0003DMT400017645"/>
    </source>
</evidence>
<reference evidence="2" key="1">
    <citation type="journal article" date="2011" name="Nature">
        <title>Genome sequence and analysis of the tuber crop potato.</title>
        <authorList>
            <consortium name="The Potato Genome Sequencing Consortium"/>
        </authorList>
    </citation>
    <scope>NUCLEOTIDE SEQUENCE [LARGE SCALE GENOMIC DNA]</scope>
    <source>
        <strain evidence="2">cv. DM1-3 516 R44</strain>
    </source>
</reference>
<dbReference type="Proteomes" id="UP000011115">
    <property type="component" value="Unassembled WGS sequence"/>
</dbReference>
<dbReference type="EnsemblPlants" id="PGSC0003DMT400017645">
    <property type="protein sequence ID" value="PGSC0003DMT400017645"/>
    <property type="gene ID" value="PGSC0003DMG400006846"/>
</dbReference>
<name>M1A988_SOLTU</name>
<gene>
    <name evidence="1" type="primary">LOC102605048</name>
</gene>
<dbReference type="AlphaFoldDB" id="M1A988"/>
<organism evidence="1 2">
    <name type="scientific">Solanum tuberosum</name>
    <name type="common">Potato</name>
    <dbReference type="NCBI Taxonomy" id="4113"/>
    <lineage>
        <taxon>Eukaryota</taxon>
        <taxon>Viridiplantae</taxon>
        <taxon>Streptophyta</taxon>
        <taxon>Embryophyta</taxon>
        <taxon>Tracheophyta</taxon>
        <taxon>Spermatophyta</taxon>
        <taxon>Magnoliopsida</taxon>
        <taxon>eudicotyledons</taxon>
        <taxon>Gunneridae</taxon>
        <taxon>Pentapetalae</taxon>
        <taxon>asterids</taxon>
        <taxon>lamiids</taxon>
        <taxon>Solanales</taxon>
        <taxon>Solanaceae</taxon>
        <taxon>Solanoideae</taxon>
        <taxon>Solaneae</taxon>
        <taxon>Solanum</taxon>
    </lineage>
</organism>
<protein>
    <submittedName>
        <fullName evidence="1">Ribosomal protein</fullName>
    </submittedName>
</protein>
<proteinExistence type="predicted"/>
<dbReference type="ExpressionAtlas" id="M1A988">
    <property type="expression patterns" value="baseline"/>
</dbReference>
<dbReference type="HOGENOM" id="CLU_2675854_0_0_1"/>
<evidence type="ECO:0000313" key="2">
    <source>
        <dbReference type="Proteomes" id="UP000011115"/>
    </source>
</evidence>
<dbReference type="Gramene" id="PGSC0003DMT400017645">
    <property type="protein sequence ID" value="PGSC0003DMT400017645"/>
    <property type="gene ID" value="PGSC0003DMG400006846"/>
</dbReference>
<keyword evidence="2" id="KW-1185">Reference proteome</keyword>
<sequence length="75" mass="8194">MTEISGSKQAIRCQRSVLEECTCMLVDGAIHSVKRKGDAGVQASECLIEQDMYIVSSIIYLSFFGALSELPFCEG</sequence>